<dbReference type="PANTHER" id="PTHR39200:SF1">
    <property type="entry name" value="AUTO-TRANSPORTER ADHESIN HEAD GIN DOMAIN-CONTAINING PROTEIN-RELATED"/>
    <property type="match status" value="1"/>
</dbReference>
<dbReference type="InterPro" id="IPR021255">
    <property type="entry name" value="DUF2807"/>
</dbReference>
<dbReference type="PANTHER" id="PTHR39200">
    <property type="entry name" value="HYPOTHETICAL EXPORTED PROTEIN"/>
    <property type="match status" value="1"/>
</dbReference>
<evidence type="ECO:0000313" key="2">
    <source>
        <dbReference type="EMBL" id="NEX89269.1"/>
    </source>
</evidence>
<evidence type="ECO:0000259" key="1">
    <source>
        <dbReference type="Pfam" id="PF10988"/>
    </source>
</evidence>
<gene>
    <name evidence="2" type="ORF">G4923_11195</name>
</gene>
<dbReference type="RefSeq" id="WP_163137089.1">
    <property type="nucleotide sequence ID" value="NZ_JAAILA010000014.1"/>
</dbReference>
<evidence type="ECO:0000313" key="3">
    <source>
        <dbReference type="Proteomes" id="UP000472827"/>
    </source>
</evidence>
<accession>A0ABX0CZ81</accession>
<proteinExistence type="predicted"/>
<dbReference type="Pfam" id="PF10988">
    <property type="entry name" value="DUF2807"/>
    <property type="match status" value="1"/>
</dbReference>
<dbReference type="Proteomes" id="UP000472827">
    <property type="component" value="Unassembled WGS sequence"/>
</dbReference>
<comment type="caution">
    <text evidence="2">The sequence shown here is derived from an EMBL/GenBank/DDBJ whole genome shotgun (WGS) entry which is preliminary data.</text>
</comment>
<protein>
    <submittedName>
        <fullName evidence="2">DUF2807 domain-containing protein</fullName>
    </submittedName>
</protein>
<name>A0ABX0CZ81_9GAMM</name>
<dbReference type="PROSITE" id="PS51257">
    <property type="entry name" value="PROKAR_LIPOPROTEIN"/>
    <property type="match status" value="1"/>
</dbReference>
<dbReference type="Gene3D" id="2.160.20.120">
    <property type="match status" value="1"/>
</dbReference>
<organism evidence="2 3">
    <name type="scientific">Aeromonas rivipollensis</name>
    <dbReference type="NCBI Taxonomy" id="948519"/>
    <lineage>
        <taxon>Bacteria</taxon>
        <taxon>Pseudomonadati</taxon>
        <taxon>Pseudomonadota</taxon>
        <taxon>Gammaproteobacteria</taxon>
        <taxon>Aeromonadales</taxon>
        <taxon>Aeromonadaceae</taxon>
        <taxon>Aeromonas</taxon>
    </lineage>
</organism>
<reference evidence="2 3" key="1">
    <citation type="submission" date="2020-02" db="EMBL/GenBank/DDBJ databases">
        <title>Genome sequencing of Aeromonas rivipollensis.</title>
        <authorList>
            <person name="Fono-Tamo Ubani E.K."/>
            <person name="Lekota K.E."/>
        </authorList>
    </citation>
    <scope>NUCLEOTIDE SEQUENCE [LARGE SCALE GENOMIC DNA]</scope>
    <source>
        <strain evidence="2 3">G78</strain>
    </source>
</reference>
<feature type="domain" description="Putative auto-transporter adhesin head GIN" evidence="1">
    <location>
        <begin position="49"/>
        <end position="223"/>
    </location>
</feature>
<dbReference type="EMBL" id="JAAILA010000014">
    <property type="protein sequence ID" value="NEX89269.1"/>
    <property type="molecule type" value="Genomic_DNA"/>
</dbReference>
<keyword evidence="3" id="KW-1185">Reference proteome</keyword>
<sequence>MKWMLGVMLALGLGGCSKLDYTKVSGDGAVIEQRHPLGQQVTRVLAGVPANIHLVAGAASGIHIRGQGNLLPYLELTEKGDKLEIEVKEGYRLEPPEPIEITITLPELHELALAGLARGDLSGFSGDELVLSVAGLGDIVASQLALDRLEGNIAGAGSLDLGEGSAREVELNIAGAGGVSGAQFKGEEVEVNIAGSGDVAVNASELLKVGIAGSGSVSYFGNPRLESEIAGSGAISRVGS</sequence>